<dbReference type="Proteomes" id="UP001200145">
    <property type="component" value="Unassembled WGS sequence"/>
</dbReference>
<dbReference type="InterPro" id="IPR001173">
    <property type="entry name" value="Glyco_trans_2-like"/>
</dbReference>
<evidence type="ECO:0000313" key="3">
    <source>
        <dbReference type="Proteomes" id="UP001200145"/>
    </source>
</evidence>
<dbReference type="PANTHER" id="PTHR43685:SF2">
    <property type="entry name" value="GLYCOSYLTRANSFERASE 2-LIKE DOMAIN-CONTAINING PROTEIN"/>
    <property type="match status" value="1"/>
</dbReference>
<dbReference type="Pfam" id="PF00535">
    <property type="entry name" value="Glycos_transf_2"/>
    <property type="match status" value="1"/>
</dbReference>
<dbReference type="Gene3D" id="3.90.550.10">
    <property type="entry name" value="Spore Coat Polysaccharide Biosynthesis Protein SpsA, Chain A"/>
    <property type="match status" value="1"/>
</dbReference>
<dbReference type="CDD" id="cd06433">
    <property type="entry name" value="GT_2_WfgS_like"/>
    <property type="match status" value="1"/>
</dbReference>
<sequence>MEPLVTIITATYNSAATLADTLESVASQTYPRIEHLIIDGVSIDDTAAIIARYPHVARFVSEPDKGLYDAMNKGIKLASGDIIGILNSDDFYADNRVIEKIVELFQNPDTLAVYADLQYVDAEDTSKVIRYWKAGTYDQQAFYYGWMPPHPSFFVRKQLYEQCGVFNTSFRHSADYELMLRFLLRYNAPAAYLPQVVVKMRMGGQSNASFRNRWKANREDRRAWTVNGLTPYFFTIPLKPFRKIGQFLIK</sequence>
<comment type="caution">
    <text evidence="2">The sequence shown here is derived from an EMBL/GenBank/DDBJ whole genome shotgun (WGS) entry which is preliminary data.</text>
</comment>
<evidence type="ECO:0000259" key="1">
    <source>
        <dbReference type="Pfam" id="PF00535"/>
    </source>
</evidence>
<accession>A0ABS9BMQ9</accession>
<keyword evidence="3" id="KW-1185">Reference proteome</keyword>
<dbReference type="InterPro" id="IPR029044">
    <property type="entry name" value="Nucleotide-diphossugar_trans"/>
</dbReference>
<dbReference type="RefSeq" id="WP_234867570.1">
    <property type="nucleotide sequence ID" value="NZ_JAKEVY010000004.1"/>
</dbReference>
<name>A0ABS9BMQ9_9BACT</name>
<dbReference type="InterPro" id="IPR050834">
    <property type="entry name" value="Glycosyltransf_2"/>
</dbReference>
<protein>
    <submittedName>
        <fullName evidence="2">Glycosyltransferase</fullName>
    </submittedName>
</protein>
<proteinExistence type="predicted"/>
<evidence type="ECO:0000313" key="2">
    <source>
        <dbReference type="EMBL" id="MCF1716403.1"/>
    </source>
</evidence>
<feature type="domain" description="Glycosyltransferase 2-like" evidence="1">
    <location>
        <begin position="6"/>
        <end position="153"/>
    </location>
</feature>
<dbReference type="SUPFAM" id="SSF53448">
    <property type="entry name" value="Nucleotide-diphospho-sugar transferases"/>
    <property type="match status" value="1"/>
</dbReference>
<gene>
    <name evidence="2" type="ORF">L0U88_17305</name>
</gene>
<organism evidence="2 3">
    <name type="scientific">Flavihumibacter fluminis</name>
    <dbReference type="NCBI Taxonomy" id="2909236"/>
    <lineage>
        <taxon>Bacteria</taxon>
        <taxon>Pseudomonadati</taxon>
        <taxon>Bacteroidota</taxon>
        <taxon>Chitinophagia</taxon>
        <taxon>Chitinophagales</taxon>
        <taxon>Chitinophagaceae</taxon>
        <taxon>Flavihumibacter</taxon>
    </lineage>
</organism>
<dbReference type="EMBL" id="JAKEVY010000004">
    <property type="protein sequence ID" value="MCF1716403.1"/>
    <property type="molecule type" value="Genomic_DNA"/>
</dbReference>
<dbReference type="PANTHER" id="PTHR43685">
    <property type="entry name" value="GLYCOSYLTRANSFERASE"/>
    <property type="match status" value="1"/>
</dbReference>
<reference evidence="2 3" key="1">
    <citation type="submission" date="2022-01" db="EMBL/GenBank/DDBJ databases">
        <title>Flavihumibacter sp. nov., isolated from sediment of a river.</title>
        <authorList>
            <person name="Liu H."/>
        </authorList>
    </citation>
    <scope>NUCLEOTIDE SEQUENCE [LARGE SCALE GENOMIC DNA]</scope>
    <source>
        <strain evidence="2 3">RY-1</strain>
    </source>
</reference>